<name>A0A9X1NM40_9ACTN</name>
<dbReference type="GO" id="GO:0032259">
    <property type="term" value="P:methylation"/>
    <property type="evidence" value="ECO:0007669"/>
    <property type="project" value="UniProtKB-KW"/>
</dbReference>
<organism evidence="4 5">
    <name type="scientific">Kineosporia babensis</name>
    <dbReference type="NCBI Taxonomy" id="499548"/>
    <lineage>
        <taxon>Bacteria</taxon>
        <taxon>Bacillati</taxon>
        <taxon>Actinomycetota</taxon>
        <taxon>Actinomycetes</taxon>
        <taxon>Kineosporiales</taxon>
        <taxon>Kineosporiaceae</taxon>
        <taxon>Kineosporia</taxon>
    </lineage>
</organism>
<dbReference type="EMBL" id="JAJOMB010000026">
    <property type="protein sequence ID" value="MCD5316084.1"/>
    <property type="molecule type" value="Genomic_DNA"/>
</dbReference>
<dbReference type="RefSeq" id="WP_231448938.1">
    <property type="nucleotide sequence ID" value="NZ_JAJOMB010000026.1"/>
</dbReference>
<evidence type="ECO:0000313" key="4">
    <source>
        <dbReference type="EMBL" id="MCD5316084.1"/>
    </source>
</evidence>
<dbReference type="PANTHER" id="PTHR10509">
    <property type="entry name" value="O-METHYLTRANSFERASE-RELATED"/>
    <property type="match status" value="1"/>
</dbReference>
<evidence type="ECO:0000256" key="3">
    <source>
        <dbReference type="ARBA" id="ARBA00022691"/>
    </source>
</evidence>
<keyword evidence="2 4" id="KW-0808">Transferase</keyword>
<dbReference type="CDD" id="cd02440">
    <property type="entry name" value="AdoMet_MTases"/>
    <property type="match status" value="1"/>
</dbReference>
<gene>
    <name evidence="4" type="ORF">LR394_34830</name>
</gene>
<dbReference type="SUPFAM" id="SSF53335">
    <property type="entry name" value="S-adenosyl-L-methionine-dependent methyltransferases"/>
    <property type="match status" value="1"/>
</dbReference>
<evidence type="ECO:0000313" key="5">
    <source>
        <dbReference type="Proteomes" id="UP001138997"/>
    </source>
</evidence>
<dbReference type="InterPro" id="IPR002935">
    <property type="entry name" value="SAM_O-MeTrfase"/>
</dbReference>
<dbReference type="PROSITE" id="PS51682">
    <property type="entry name" value="SAM_OMT_I"/>
    <property type="match status" value="1"/>
</dbReference>
<keyword evidence="1 4" id="KW-0489">Methyltransferase</keyword>
<dbReference type="EC" id="2.1.1.-" evidence="4"/>
<protein>
    <submittedName>
        <fullName evidence="4">Class I SAM-dependent methyltransferase</fullName>
        <ecNumber evidence="4">2.1.1.-</ecNumber>
    </submittedName>
</protein>
<dbReference type="GO" id="GO:0008171">
    <property type="term" value="F:O-methyltransferase activity"/>
    <property type="evidence" value="ECO:0007669"/>
    <property type="project" value="InterPro"/>
</dbReference>
<comment type="caution">
    <text evidence="4">The sequence shown here is derived from an EMBL/GenBank/DDBJ whole genome shotgun (WGS) entry which is preliminary data.</text>
</comment>
<evidence type="ECO:0000256" key="2">
    <source>
        <dbReference type="ARBA" id="ARBA00022679"/>
    </source>
</evidence>
<sequence length="274" mass="29529">MSAPKAPRPVTPASILAQQLEQLLRLAESIPGTDASLLSGLQQASRLAGGLDPYLNQHSSPASPDLQALEKRTLAHDWRSQADDPGAPEPEMLSGQVEGQLLQFLVHATRACDILEIGMFTGYSALAMAEALPTGGRVVTCELNRDVAAFAQESFATAKHGAKIDVRVGPAQETLLQLAAAGEAFDLVFIDADKAGYRSYLDTLLTHDLITREGLICVDNTLMQGQPWATDQPTPNGRAIDEFNRAVAEDPRVEQVLLPVRDGVTLIRRTEADR</sequence>
<reference evidence="4" key="1">
    <citation type="submission" date="2021-11" db="EMBL/GenBank/DDBJ databases">
        <title>Streptomyces corallinus and Kineosporia corallina sp. nov., two new coral-derived marine actinobacteria.</title>
        <authorList>
            <person name="Buangrab K."/>
            <person name="Sutthacheep M."/>
            <person name="Yeemin T."/>
            <person name="Harunari E."/>
            <person name="Igarashi Y."/>
            <person name="Sripreechasak P."/>
            <person name="Kanchanasin P."/>
            <person name="Tanasupawat S."/>
            <person name="Phongsopitanun W."/>
        </authorList>
    </citation>
    <scope>NUCLEOTIDE SEQUENCE</scope>
    <source>
        <strain evidence="4">JCM 31032</strain>
    </source>
</reference>
<evidence type="ECO:0000256" key="1">
    <source>
        <dbReference type="ARBA" id="ARBA00022603"/>
    </source>
</evidence>
<accession>A0A9X1NM40</accession>
<dbReference type="InterPro" id="IPR050362">
    <property type="entry name" value="Cation-dep_OMT"/>
</dbReference>
<dbReference type="AlphaFoldDB" id="A0A9X1NM40"/>
<dbReference type="GO" id="GO:0008757">
    <property type="term" value="F:S-adenosylmethionine-dependent methyltransferase activity"/>
    <property type="evidence" value="ECO:0007669"/>
    <property type="project" value="TreeGrafter"/>
</dbReference>
<dbReference type="Pfam" id="PF01596">
    <property type="entry name" value="Methyltransf_3"/>
    <property type="match status" value="1"/>
</dbReference>
<keyword evidence="5" id="KW-1185">Reference proteome</keyword>
<dbReference type="PANTHER" id="PTHR10509:SF14">
    <property type="entry name" value="CAFFEOYL-COA O-METHYLTRANSFERASE 3-RELATED"/>
    <property type="match status" value="1"/>
</dbReference>
<dbReference type="Proteomes" id="UP001138997">
    <property type="component" value="Unassembled WGS sequence"/>
</dbReference>
<dbReference type="Gene3D" id="3.40.50.150">
    <property type="entry name" value="Vaccinia Virus protein VP39"/>
    <property type="match status" value="1"/>
</dbReference>
<dbReference type="InterPro" id="IPR029063">
    <property type="entry name" value="SAM-dependent_MTases_sf"/>
</dbReference>
<proteinExistence type="predicted"/>
<keyword evidence="3" id="KW-0949">S-adenosyl-L-methionine</keyword>